<sequence>MLARSIKDSWDRLRPDDELIVVRREDADLTDAVATKAMIRGARPEIVLHAAARVGGIAANIADPAGFLMDNLLIDSSVLKAAFDLGVEKVVYFGSSCMYPRDYRQPLMEADLLAAPLEPTNEGYALSKIVAAKYCEYVADQFGRSFRVVIPSNLYGPDDDYSLGHGHLVAAAIAKAHAAKLAGSTQIGVWGDGTALREFTYVGDLASWVVANLDRIDSWPTMMNLGFGRDHSVLDYYQAAMEVVGWKCELVLDTSKPAGMHQKLMSSDVAKQHGWAPQTELLDGMRIAYRRFLDVSPTNNSHSTRETPTQ</sequence>
<keyword evidence="3 5" id="KW-0560">Oxidoreductase</keyword>
<dbReference type="PANTHER" id="PTHR43238">
    <property type="entry name" value="GDP-L-FUCOSE SYNTHASE"/>
    <property type="match status" value="1"/>
</dbReference>
<comment type="function">
    <text evidence="5">Catalyzes the two-step NADP-dependent conversion of GDP-4-dehydro-6-deoxy-D-mannose to GDP-fucose, involving an epimerase and a reductase reaction.</text>
</comment>
<dbReference type="GO" id="GO:0070401">
    <property type="term" value="F:NADP+ binding"/>
    <property type="evidence" value="ECO:0007669"/>
    <property type="project" value="UniProtKB-UniRule"/>
</dbReference>
<feature type="binding site" evidence="5">
    <location>
        <position position="197"/>
    </location>
    <ligand>
        <name>substrate</name>
    </ligand>
</feature>
<gene>
    <name evidence="5" type="primary">fcl</name>
    <name evidence="7" type="ORF">E3T23_03455</name>
</gene>
<feature type="binding site" evidence="5">
    <location>
        <begin position="151"/>
        <end position="154"/>
    </location>
    <ligand>
        <name>NADP(+)</name>
        <dbReference type="ChEBI" id="CHEBI:58349"/>
    </ligand>
</feature>
<feature type="domain" description="NAD-dependent epimerase/dehydratase" evidence="6">
    <location>
        <begin position="19"/>
        <end position="226"/>
    </location>
</feature>
<dbReference type="HAMAP" id="MF_00956">
    <property type="entry name" value="GDP_fucose_synth"/>
    <property type="match status" value="1"/>
</dbReference>
<dbReference type="AlphaFoldDB" id="A0A4V6QHE7"/>
<dbReference type="InterPro" id="IPR036291">
    <property type="entry name" value="NAD(P)-bd_dom_sf"/>
</dbReference>
<keyword evidence="5" id="KW-0511">Multifunctional enzyme</keyword>
<dbReference type="Proteomes" id="UP000298433">
    <property type="component" value="Unassembled WGS sequence"/>
</dbReference>
<feature type="active site" description="Proton donor/acceptor" evidence="5">
    <location>
        <position position="124"/>
    </location>
</feature>
<evidence type="ECO:0000256" key="1">
    <source>
        <dbReference type="ARBA" id="ARBA00005959"/>
    </source>
</evidence>
<comment type="similarity">
    <text evidence="1 5">Belongs to the NAD(P)-dependent epimerase/dehydratase family. Fucose synthase subfamily.</text>
</comment>
<evidence type="ECO:0000256" key="2">
    <source>
        <dbReference type="ARBA" id="ARBA00022857"/>
    </source>
</evidence>
<dbReference type="Gene3D" id="3.40.50.720">
    <property type="entry name" value="NAD(P)-binding Rossmann-like Domain"/>
    <property type="match status" value="1"/>
</dbReference>
<comment type="caution">
    <text evidence="5">Lacks conserved residue(s) required for the propagation of feature annotation.</text>
</comment>
<name>A0A4V6QHE7_9MICO</name>
<dbReference type="Gene3D" id="3.90.25.10">
    <property type="entry name" value="UDP-galactose 4-epimerase, domain 1"/>
    <property type="match status" value="1"/>
</dbReference>
<evidence type="ECO:0000259" key="6">
    <source>
        <dbReference type="Pfam" id="PF01370"/>
    </source>
</evidence>
<keyword evidence="4 5" id="KW-0413">Isomerase</keyword>
<evidence type="ECO:0000256" key="3">
    <source>
        <dbReference type="ARBA" id="ARBA00023002"/>
    </source>
</evidence>
<comment type="pathway">
    <text evidence="5">Nucleotide-sugar biosynthesis; GDP-L-fucose biosynthesis via de novo pathway; GDP-L-fucose from GDP-alpha-D-mannose: step 2/2.</text>
</comment>
<dbReference type="UniPathway" id="UPA00128">
    <property type="reaction ID" value="UER00191"/>
</dbReference>
<accession>A0A4V6QHE7</accession>
<dbReference type="EMBL" id="SOGN01000019">
    <property type="protein sequence ID" value="TFC82995.1"/>
    <property type="molecule type" value="Genomic_DNA"/>
</dbReference>
<dbReference type="OrthoDB" id="9811425at2"/>
<organism evidence="7 8">
    <name type="scientific">Cryobacterium cheniae</name>
    <dbReference type="NCBI Taxonomy" id="1259262"/>
    <lineage>
        <taxon>Bacteria</taxon>
        <taxon>Bacillati</taxon>
        <taxon>Actinomycetota</taxon>
        <taxon>Actinomycetes</taxon>
        <taxon>Micrococcales</taxon>
        <taxon>Microbacteriaceae</taxon>
        <taxon>Cryobacterium</taxon>
    </lineage>
</organism>
<feature type="binding site" evidence="5">
    <location>
        <position position="190"/>
    </location>
    <ligand>
        <name>substrate</name>
    </ligand>
</feature>
<dbReference type="SUPFAM" id="SSF51735">
    <property type="entry name" value="NAD(P)-binding Rossmann-fold domains"/>
    <property type="match status" value="1"/>
</dbReference>
<proteinExistence type="inferred from homology"/>
<protein>
    <recommendedName>
        <fullName evidence="5">GDP-L-fucose synthase</fullName>
        <ecNumber evidence="5">1.1.1.271</ecNumber>
    </recommendedName>
    <alternativeName>
        <fullName evidence="5">GDP-4-keto-6-deoxy-D-mannose-3,5-epimerase-4-reductase</fullName>
    </alternativeName>
</protein>
<comment type="catalytic activity">
    <reaction evidence="5">
        <text>GDP-beta-L-fucose + NADP(+) = GDP-4-dehydro-alpha-D-rhamnose + NADPH + H(+)</text>
        <dbReference type="Rhea" id="RHEA:18885"/>
        <dbReference type="ChEBI" id="CHEBI:15378"/>
        <dbReference type="ChEBI" id="CHEBI:57273"/>
        <dbReference type="ChEBI" id="CHEBI:57783"/>
        <dbReference type="ChEBI" id="CHEBI:57964"/>
        <dbReference type="ChEBI" id="CHEBI:58349"/>
        <dbReference type="EC" id="1.1.1.271"/>
    </reaction>
</comment>
<feature type="binding site" evidence="5">
    <location>
        <position position="128"/>
    </location>
    <ligand>
        <name>NADP(+)</name>
        <dbReference type="ChEBI" id="CHEBI:58349"/>
    </ligand>
</feature>
<feature type="site" description="Important for catalytic activity" evidence="5">
    <location>
        <position position="95"/>
    </location>
</feature>
<dbReference type="PANTHER" id="PTHR43238:SF1">
    <property type="entry name" value="GDP-L-FUCOSE SYNTHASE"/>
    <property type="match status" value="1"/>
</dbReference>
<dbReference type="GO" id="GO:0016853">
    <property type="term" value="F:isomerase activity"/>
    <property type="evidence" value="ECO:0007669"/>
    <property type="project" value="UniProtKB-KW"/>
</dbReference>
<dbReference type="GO" id="GO:0042351">
    <property type="term" value="P:'de novo' GDP-L-fucose biosynthetic process"/>
    <property type="evidence" value="ECO:0007669"/>
    <property type="project" value="UniProtKB-UniRule"/>
</dbReference>
<evidence type="ECO:0000313" key="8">
    <source>
        <dbReference type="Proteomes" id="UP000298433"/>
    </source>
</evidence>
<keyword evidence="2 5" id="KW-0521">NADP</keyword>
<dbReference type="GO" id="GO:0050577">
    <property type="term" value="F:GDP-L-fucose synthase activity"/>
    <property type="evidence" value="ECO:0007669"/>
    <property type="project" value="UniProtKB-UniRule"/>
</dbReference>
<evidence type="ECO:0000256" key="4">
    <source>
        <dbReference type="ARBA" id="ARBA00023235"/>
    </source>
</evidence>
<feature type="binding site" evidence="5">
    <location>
        <position position="175"/>
    </location>
    <ligand>
        <name>substrate</name>
    </ligand>
</feature>
<evidence type="ECO:0000256" key="5">
    <source>
        <dbReference type="HAMAP-Rule" id="MF_00956"/>
    </source>
</evidence>
<reference evidence="7 8" key="1">
    <citation type="submission" date="2019-03" db="EMBL/GenBank/DDBJ databases">
        <title>Genomics of glacier-inhabiting Cryobacterium strains.</title>
        <authorList>
            <person name="Liu Q."/>
            <person name="Xin Y.-H."/>
        </authorList>
    </citation>
    <scope>NUCLEOTIDE SEQUENCE [LARGE SCALE GENOMIC DNA]</scope>
    <source>
        <strain evidence="7 8">TMT2-48-2</strain>
    </source>
</reference>
<feature type="site" description="Important for catalytic activity" evidence="5">
    <location>
        <position position="97"/>
    </location>
</feature>
<dbReference type="InterPro" id="IPR001509">
    <property type="entry name" value="Epimerase_deHydtase"/>
</dbReference>
<dbReference type="Pfam" id="PF01370">
    <property type="entry name" value="Epimerase"/>
    <property type="match status" value="1"/>
</dbReference>
<evidence type="ECO:0000313" key="7">
    <source>
        <dbReference type="EMBL" id="TFC82995.1"/>
    </source>
</evidence>
<dbReference type="InterPro" id="IPR028614">
    <property type="entry name" value="GDP_fucose/colitose_synth"/>
</dbReference>
<dbReference type="EC" id="1.1.1.271" evidence="5"/>
<keyword evidence="8" id="KW-1185">Reference proteome</keyword>
<comment type="caution">
    <text evidence="7">The sequence shown here is derived from an EMBL/GenBank/DDBJ whole genome shotgun (WGS) entry which is preliminary data.</text>
</comment>
<feature type="binding site" evidence="5">
    <location>
        <position position="167"/>
    </location>
    <ligand>
        <name>NADP(+)</name>
        <dbReference type="ChEBI" id="CHEBI:58349"/>
    </ligand>
</feature>